<dbReference type="CDD" id="cd03443">
    <property type="entry name" value="PaaI_thioesterase"/>
    <property type="match status" value="1"/>
</dbReference>
<dbReference type="Gene3D" id="3.10.129.10">
    <property type="entry name" value="Hotdog Thioesterase"/>
    <property type="match status" value="1"/>
</dbReference>
<comment type="similarity">
    <text evidence="1">Belongs to the thioesterase PaaI family.</text>
</comment>
<dbReference type="GO" id="GO:0047617">
    <property type="term" value="F:fatty acyl-CoA hydrolase activity"/>
    <property type="evidence" value="ECO:0007669"/>
    <property type="project" value="InterPro"/>
</dbReference>
<dbReference type="SUPFAM" id="SSF54637">
    <property type="entry name" value="Thioesterase/thiol ester dehydrase-isomerase"/>
    <property type="match status" value="1"/>
</dbReference>
<dbReference type="AlphaFoldDB" id="A0A835FAY5"/>
<evidence type="ECO:0000313" key="4">
    <source>
        <dbReference type="Proteomes" id="UP000636709"/>
    </source>
</evidence>
<proteinExistence type="inferred from homology"/>
<dbReference type="PANTHER" id="PTHR21660">
    <property type="entry name" value="THIOESTERASE SUPERFAMILY MEMBER-RELATED"/>
    <property type="match status" value="1"/>
</dbReference>
<dbReference type="EMBL" id="JACEFO010001600">
    <property type="protein sequence ID" value="KAF8733512.1"/>
    <property type="molecule type" value="Genomic_DNA"/>
</dbReference>
<dbReference type="Proteomes" id="UP000636709">
    <property type="component" value="Unassembled WGS sequence"/>
</dbReference>
<evidence type="ECO:0000259" key="2">
    <source>
        <dbReference type="Pfam" id="PF03061"/>
    </source>
</evidence>
<keyword evidence="4" id="KW-1185">Reference proteome</keyword>
<name>A0A835FAY5_9POAL</name>
<feature type="domain" description="Thioesterase" evidence="2">
    <location>
        <begin position="73"/>
        <end position="146"/>
    </location>
</feature>
<dbReference type="InterPro" id="IPR039298">
    <property type="entry name" value="ACOT13"/>
</dbReference>
<sequence>MGDEARAPRPAAVARKWLEDPGGGHGPVAAAREEGGTHEFNSLVLAGARVSVAEPGHLVCSLRVSAPLTDAEGRWHAGAIAAAVDNMSSTVVFMADGAHVVTVHVALSYFSPAHLDEEVEMEGRVVSRKGKLTATAVEVRNKESGELVAVARQWMTPAAFPTNTNRSSKL</sequence>
<reference evidence="3" key="1">
    <citation type="submission" date="2020-07" db="EMBL/GenBank/DDBJ databases">
        <title>Genome sequence and genetic diversity analysis of an under-domesticated orphan crop, white fonio (Digitaria exilis).</title>
        <authorList>
            <person name="Bennetzen J.L."/>
            <person name="Chen S."/>
            <person name="Ma X."/>
            <person name="Wang X."/>
            <person name="Yssel A.E.J."/>
            <person name="Chaluvadi S.R."/>
            <person name="Johnson M."/>
            <person name="Gangashetty P."/>
            <person name="Hamidou F."/>
            <person name="Sanogo M.D."/>
            <person name="Zwaenepoel A."/>
            <person name="Wallace J."/>
            <person name="Van De Peer Y."/>
            <person name="Van Deynze A."/>
        </authorList>
    </citation>
    <scope>NUCLEOTIDE SEQUENCE</scope>
    <source>
        <tissue evidence="3">Leaves</tissue>
    </source>
</reference>
<protein>
    <recommendedName>
        <fullName evidence="2">Thioesterase domain-containing protein</fullName>
    </recommendedName>
</protein>
<dbReference type="InterPro" id="IPR006683">
    <property type="entry name" value="Thioestr_dom"/>
</dbReference>
<gene>
    <name evidence="3" type="ORF">HU200_014812</name>
</gene>
<dbReference type="Pfam" id="PF03061">
    <property type="entry name" value="4HBT"/>
    <property type="match status" value="1"/>
</dbReference>
<organism evidence="3 4">
    <name type="scientific">Digitaria exilis</name>
    <dbReference type="NCBI Taxonomy" id="1010633"/>
    <lineage>
        <taxon>Eukaryota</taxon>
        <taxon>Viridiplantae</taxon>
        <taxon>Streptophyta</taxon>
        <taxon>Embryophyta</taxon>
        <taxon>Tracheophyta</taxon>
        <taxon>Spermatophyta</taxon>
        <taxon>Magnoliopsida</taxon>
        <taxon>Liliopsida</taxon>
        <taxon>Poales</taxon>
        <taxon>Poaceae</taxon>
        <taxon>PACMAD clade</taxon>
        <taxon>Panicoideae</taxon>
        <taxon>Panicodae</taxon>
        <taxon>Paniceae</taxon>
        <taxon>Anthephorinae</taxon>
        <taxon>Digitaria</taxon>
    </lineage>
</organism>
<dbReference type="InterPro" id="IPR029069">
    <property type="entry name" value="HotDog_dom_sf"/>
</dbReference>
<comment type="caution">
    <text evidence="3">The sequence shown here is derived from an EMBL/GenBank/DDBJ whole genome shotgun (WGS) entry which is preliminary data.</text>
</comment>
<evidence type="ECO:0000256" key="1">
    <source>
        <dbReference type="ARBA" id="ARBA00008324"/>
    </source>
</evidence>
<dbReference type="OrthoDB" id="46529at2759"/>
<dbReference type="PANTHER" id="PTHR21660:SF40">
    <property type="entry name" value="OS01G0229600 PROTEIN"/>
    <property type="match status" value="1"/>
</dbReference>
<accession>A0A835FAY5</accession>
<evidence type="ECO:0000313" key="3">
    <source>
        <dbReference type="EMBL" id="KAF8733512.1"/>
    </source>
</evidence>